<organism evidence="1">
    <name type="scientific">Streptomyces sp. R08</name>
    <dbReference type="NCBI Taxonomy" id="3238624"/>
    <lineage>
        <taxon>Bacteria</taxon>
        <taxon>Bacillati</taxon>
        <taxon>Actinomycetota</taxon>
        <taxon>Actinomycetes</taxon>
        <taxon>Kitasatosporales</taxon>
        <taxon>Streptomycetaceae</taxon>
        <taxon>Streptomyces</taxon>
    </lineage>
</organism>
<accession>A0AB39M836</accession>
<dbReference type="AlphaFoldDB" id="A0AB39M836"/>
<gene>
    <name evidence="1" type="ORF">AB5J58_19235</name>
</gene>
<evidence type="ECO:0000313" key="1">
    <source>
        <dbReference type="EMBL" id="XDQ02204.1"/>
    </source>
</evidence>
<dbReference type="RefSeq" id="WP_369188383.1">
    <property type="nucleotide sequence ID" value="NZ_CP163431.1"/>
</dbReference>
<sequence length="192" mass="21031">MAWRSEEFGESHEGIVGAVLADGSEPKPVYLEVGSGSCGFETREWWAYNGWLGRPKATGRRASCACGWRGENHPIDWEQVDDHDLDDLDTSDAYDDWWEHIHAVERRTIPLPEELSGLLEQLEERLDALAESAPVAALKAVAMLERMAGRVGKEAAYGVQADGVSGEALGKALGLSVGSAQERLDRHLHASH</sequence>
<protein>
    <submittedName>
        <fullName evidence="1">Uncharacterized protein</fullName>
    </submittedName>
</protein>
<name>A0AB39M836_9ACTN</name>
<reference evidence="1" key="1">
    <citation type="submission" date="2024-07" db="EMBL/GenBank/DDBJ databases">
        <authorList>
            <person name="Yu S.T."/>
        </authorList>
    </citation>
    <scope>NUCLEOTIDE SEQUENCE</scope>
    <source>
        <strain evidence="1">R08</strain>
    </source>
</reference>
<proteinExistence type="predicted"/>
<dbReference type="EMBL" id="CP163431">
    <property type="protein sequence ID" value="XDQ02204.1"/>
    <property type="molecule type" value="Genomic_DNA"/>
</dbReference>